<dbReference type="PANTHER" id="PTHR31889:SF87">
    <property type="entry name" value="FUCOSYLTRANSFERASE"/>
    <property type="match status" value="1"/>
</dbReference>
<dbReference type="GO" id="GO:0071555">
    <property type="term" value="P:cell wall organization"/>
    <property type="evidence" value="ECO:0007669"/>
    <property type="project" value="UniProtKB-UniRule"/>
</dbReference>
<keyword evidence="10" id="KW-1185">Reference proteome</keyword>
<feature type="signal peptide" evidence="8">
    <location>
        <begin position="1"/>
        <end position="26"/>
    </location>
</feature>
<sequence>MAKPRGRPGIVRIILLLSVPLHLVLLLSDDRRLPTSSDSEFLGLRNRRNGERSYDKLLGGLLADGFDERSCHSRYQSAMYRRRPGRQPSAYLVSKLRRQEALQRRCGPGTVAYSNALEQLRSGRSGGGDIVASPECKYLVSISYGGLGNQILPAASAFLYTLLTERVLLVDPSNEMGELFCEPFPGTTWLLPSAGFPLASYTNFSVSTAESYGNMLRNKVLRTDGVTVTEMPAFSYVHLDHDATEQDRFFFCDDDQRVLWNIRWLVMRTDNYVVPAGAVPGHGVPGGARQAVPGAGHRLPTRRPVPVPPQQQRLGLVTRYYDGYLAGATQLVGIQARIFGAQPNSPELLEQITKCTQKERLLPVPELLTAAAAEPLVPEPARKTKAVLVTSLKSWYYEKVKGMYWETAATGERAPAEPRGVAALRRQVARRQGVGRDVPAEPDGRAGDHGVVDVRVRGGAGARRPDAVGDVPAGQRHPCAGSAVRTGRVHGAVLPRAAVL</sequence>
<dbReference type="eggNOG" id="ENOG502QTTA">
    <property type="taxonomic scope" value="Eukaryota"/>
</dbReference>
<dbReference type="AlphaFoldDB" id="A0A1W0VS16"/>
<gene>
    <name evidence="9" type="ORF">SORBI_3010G082201</name>
</gene>
<evidence type="ECO:0000256" key="5">
    <source>
        <dbReference type="ARBA" id="ARBA00023180"/>
    </source>
</evidence>
<evidence type="ECO:0000313" key="10">
    <source>
        <dbReference type="Proteomes" id="UP000000768"/>
    </source>
</evidence>
<dbReference type="GO" id="GO:0042546">
    <property type="term" value="P:cell wall biogenesis"/>
    <property type="evidence" value="ECO:0007669"/>
    <property type="project" value="InterPro"/>
</dbReference>
<keyword evidence="2 7" id="KW-0328">Glycosyltransferase</keyword>
<evidence type="ECO:0000256" key="7">
    <source>
        <dbReference type="RuleBase" id="RU367004"/>
    </source>
</evidence>
<dbReference type="PANTHER" id="PTHR31889">
    <property type="entry name" value="FUCOSYLTRANSFERASE 2-RELATED"/>
    <property type="match status" value="1"/>
</dbReference>
<proteinExistence type="inferred from homology"/>
<keyword evidence="5" id="KW-0325">Glycoprotein</keyword>
<evidence type="ECO:0000256" key="8">
    <source>
        <dbReference type="SAM" id="SignalP"/>
    </source>
</evidence>
<evidence type="ECO:0000256" key="3">
    <source>
        <dbReference type="ARBA" id="ARBA00022679"/>
    </source>
</evidence>
<dbReference type="EC" id="2.4.1.-" evidence="7"/>
<dbReference type="Gramene" id="OQU76044">
    <property type="protein sequence ID" value="OQU76044"/>
    <property type="gene ID" value="SORBI_3010G082201"/>
</dbReference>
<dbReference type="Pfam" id="PF03254">
    <property type="entry name" value="XG_FTase"/>
    <property type="match status" value="1"/>
</dbReference>
<dbReference type="GO" id="GO:0008107">
    <property type="term" value="F:galactoside 2-alpha-L-fucosyltransferase activity"/>
    <property type="evidence" value="ECO:0007669"/>
    <property type="project" value="InterPro"/>
</dbReference>
<keyword evidence="8" id="KW-0732">Signal</keyword>
<reference evidence="10" key="2">
    <citation type="journal article" date="2018" name="Plant J.">
        <title>The Sorghum bicolor reference genome: improved assembly, gene annotations, a transcriptome atlas, and signatures of genome organization.</title>
        <authorList>
            <person name="McCormick R.F."/>
            <person name="Truong S.K."/>
            <person name="Sreedasyam A."/>
            <person name="Jenkins J."/>
            <person name="Shu S."/>
            <person name="Sims D."/>
            <person name="Kennedy M."/>
            <person name="Amirebrahimi M."/>
            <person name="Weers B.D."/>
            <person name="McKinley B."/>
            <person name="Mattison A."/>
            <person name="Morishige D.T."/>
            <person name="Grimwood J."/>
            <person name="Schmutz J."/>
            <person name="Mullet J.E."/>
        </authorList>
    </citation>
    <scope>NUCLEOTIDE SEQUENCE [LARGE SCALE GENOMIC DNA]</scope>
    <source>
        <strain evidence="10">cv. BTx623</strain>
    </source>
</reference>
<organism evidence="9 10">
    <name type="scientific">Sorghum bicolor</name>
    <name type="common">Sorghum</name>
    <name type="synonym">Sorghum vulgare</name>
    <dbReference type="NCBI Taxonomy" id="4558"/>
    <lineage>
        <taxon>Eukaryota</taxon>
        <taxon>Viridiplantae</taxon>
        <taxon>Streptophyta</taxon>
        <taxon>Embryophyta</taxon>
        <taxon>Tracheophyta</taxon>
        <taxon>Spermatophyta</taxon>
        <taxon>Magnoliopsida</taxon>
        <taxon>Liliopsida</taxon>
        <taxon>Poales</taxon>
        <taxon>Poaceae</taxon>
        <taxon>PACMAD clade</taxon>
        <taxon>Panicoideae</taxon>
        <taxon>Andropogonodae</taxon>
        <taxon>Andropogoneae</taxon>
        <taxon>Sorghinae</taxon>
        <taxon>Sorghum</taxon>
    </lineage>
</organism>
<dbReference type="EMBL" id="CM000769">
    <property type="protein sequence ID" value="OQU76044.1"/>
    <property type="molecule type" value="Genomic_DNA"/>
</dbReference>
<dbReference type="Proteomes" id="UP000000768">
    <property type="component" value="Chromosome 10"/>
</dbReference>
<keyword evidence="6 7" id="KW-0961">Cell wall biogenesis/degradation</keyword>
<comment type="subcellular location">
    <subcellularLocation>
        <location evidence="7">Golgi apparatus</location>
        <location evidence="7">Golgi stack membrane</location>
        <topology evidence="7">Single-pass type II membrane protein</topology>
    </subcellularLocation>
</comment>
<keyword evidence="4 7" id="KW-0333">Golgi apparatus</keyword>
<evidence type="ECO:0000313" key="9">
    <source>
        <dbReference type="EMBL" id="OQU76044.1"/>
    </source>
</evidence>
<dbReference type="InParanoid" id="A0A1W0VS16"/>
<evidence type="ECO:0000256" key="2">
    <source>
        <dbReference type="ARBA" id="ARBA00022676"/>
    </source>
</evidence>
<protein>
    <recommendedName>
        <fullName evidence="7">Fucosyltransferase</fullName>
        <ecNumber evidence="7">2.4.1.-</ecNumber>
    </recommendedName>
</protein>
<dbReference type="GO" id="GO:0032580">
    <property type="term" value="C:Golgi cisterna membrane"/>
    <property type="evidence" value="ECO:0007669"/>
    <property type="project" value="UniProtKB-SubCell"/>
</dbReference>
<dbReference type="OMA" id="IQARIFG"/>
<comment type="similarity">
    <text evidence="1 7">Belongs to the glycosyltransferase 37 family.</text>
</comment>
<dbReference type="Gene3D" id="3.40.50.11340">
    <property type="match status" value="1"/>
</dbReference>
<feature type="chain" id="PRO_5012506480" description="Fucosyltransferase" evidence="8">
    <location>
        <begin position="27"/>
        <end position="500"/>
    </location>
</feature>
<keyword evidence="3 7" id="KW-0808">Transferase</keyword>
<dbReference type="InterPro" id="IPR004938">
    <property type="entry name" value="XG_FTase"/>
</dbReference>
<dbReference type="STRING" id="4558.A0A1W0VS16"/>
<evidence type="ECO:0000256" key="4">
    <source>
        <dbReference type="ARBA" id="ARBA00023034"/>
    </source>
</evidence>
<dbReference type="FunFam" id="3.40.50.11340:FF:000005">
    <property type="entry name" value="Galactoside 2-alpha-L-fucosyltransferase"/>
    <property type="match status" value="1"/>
</dbReference>
<reference evidence="9 10" key="1">
    <citation type="journal article" date="2009" name="Nature">
        <title>The Sorghum bicolor genome and the diversification of grasses.</title>
        <authorList>
            <person name="Paterson A.H."/>
            <person name="Bowers J.E."/>
            <person name="Bruggmann R."/>
            <person name="Dubchak I."/>
            <person name="Grimwood J."/>
            <person name="Gundlach H."/>
            <person name="Haberer G."/>
            <person name="Hellsten U."/>
            <person name="Mitros T."/>
            <person name="Poliakov A."/>
            <person name="Schmutz J."/>
            <person name="Spannagl M."/>
            <person name="Tang H."/>
            <person name="Wang X."/>
            <person name="Wicker T."/>
            <person name="Bharti A.K."/>
            <person name="Chapman J."/>
            <person name="Feltus F.A."/>
            <person name="Gowik U."/>
            <person name="Grigoriev I.V."/>
            <person name="Lyons E."/>
            <person name="Maher C.A."/>
            <person name="Martis M."/>
            <person name="Narechania A."/>
            <person name="Otillar R.P."/>
            <person name="Penning B.W."/>
            <person name="Salamov A.A."/>
            <person name="Wang Y."/>
            <person name="Zhang L."/>
            <person name="Carpita N.C."/>
            <person name="Freeling M."/>
            <person name="Gingle A.R."/>
            <person name="Hash C.T."/>
            <person name="Keller B."/>
            <person name="Klein P."/>
            <person name="Kresovich S."/>
            <person name="McCann M.C."/>
            <person name="Ming R."/>
            <person name="Peterson D.G."/>
            <person name="Mehboob-ur-Rahman"/>
            <person name="Ware D."/>
            <person name="Westhoff P."/>
            <person name="Mayer K.F."/>
            <person name="Messing J."/>
            <person name="Rokhsar D.S."/>
        </authorList>
    </citation>
    <scope>NUCLEOTIDE SEQUENCE [LARGE SCALE GENOMIC DNA]</scope>
    <source>
        <strain evidence="10">cv. BTx623</strain>
    </source>
</reference>
<evidence type="ECO:0000256" key="6">
    <source>
        <dbReference type="ARBA" id="ARBA00023316"/>
    </source>
</evidence>
<name>A0A1W0VS16_SORBI</name>
<comment type="function">
    <text evidence="7">May be involved in cell wall biosynthesis.</text>
</comment>
<accession>A0A1W0VS16</accession>
<evidence type="ECO:0000256" key="1">
    <source>
        <dbReference type="ARBA" id="ARBA00010481"/>
    </source>
</evidence>
<dbReference type="GO" id="GO:0009969">
    <property type="term" value="P:xyloglucan biosynthetic process"/>
    <property type="evidence" value="ECO:0000318"/>
    <property type="project" value="GO_Central"/>
</dbReference>